<comment type="caution">
    <text evidence="2">Lacks conserved residue(s) required for the propagation of feature annotation.</text>
</comment>
<dbReference type="Pfam" id="PF00436">
    <property type="entry name" value="SSB"/>
    <property type="match status" value="1"/>
</dbReference>
<proteinExistence type="inferred from homology"/>
<dbReference type="OrthoDB" id="9809878at2"/>
<comment type="caution">
    <text evidence="5">The sequence shown here is derived from an EMBL/GenBank/DDBJ whole genome shotgun (WGS) entry which is preliminary data.</text>
</comment>
<dbReference type="STRING" id="626937.HMPREF3293_00189"/>
<dbReference type="KEGG" id="cmiu:B1H56_14325"/>
<feature type="region of interest" description="Disordered" evidence="4">
    <location>
        <begin position="102"/>
        <end position="126"/>
    </location>
</feature>
<dbReference type="InterPro" id="IPR011344">
    <property type="entry name" value="ssDNA-bd"/>
</dbReference>
<evidence type="ECO:0000313" key="5">
    <source>
        <dbReference type="EMBL" id="KXK66946.1"/>
    </source>
</evidence>
<dbReference type="CDD" id="cd04496">
    <property type="entry name" value="SSB_OBF"/>
    <property type="match status" value="1"/>
</dbReference>
<dbReference type="GO" id="GO:0009295">
    <property type="term" value="C:nucleoid"/>
    <property type="evidence" value="ECO:0007669"/>
    <property type="project" value="TreeGrafter"/>
</dbReference>
<dbReference type="PANTHER" id="PTHR10302">
    <property type="entry name" value="SINGLE-STRANDED DNA-BINDING PROTEIN"/>
    <property type="match status" value="1"/>
</dbReference>
<evidence type="ECO:0000256" key="4">
    <source>
        <dbReference type="SAM" id="MobiDB-lite"/>
    </source>
</evidence>
<organism evidence="5 6">
    <name type="scientific">Christensenella minuta</name>
    <dbReference type="NCBI Taxonomy" id="626937"/>
    <lineage>
        <taxon>Bacteria</taxon>
        <taxon>Bacillati</taxon>
        <taxon>Bacillota</taxon>
        <taxon>Clostridia</taxon>
        <taxon>Christensenellales</taxon>
        <taxon>Christensenellaceae</taxon>
        <taxon>Christensenella</taxon>
    </lineage>
</organism>
<dbReference type="Proteomes" id="UP000070366">
    <property type="component" value="Unassembled WGS sequence"/>
</dbReference>
<dbReference type="SUPFAM" id="SSF50249">
    <property type="entry name" value="Nucleic acid-binding proteins"/>
    <property type="match status" value="1"/>
</dbReference>
<name>A0A136Q8P1_9FIRM</name>
<protein>
    <recommendedName>
        <fullName evidence="2 3">Single-stranded DNA-binding protein</fullName>
        <shortName evidence="2">SSB</shortName>
    </recommendedName>
</protein>
<dbReference type="Gene3D" id="2.40.50.140">
    <property type="entry name" value="Nucleic acid-binding proteins"/>
    <property type="match status" value="1"/>
</dbReference>
<evidence type="ECO:0000256" key="2">
    <source>
        <dbReference type="HAMAP-Rule" id="MF_00984"/>
    </source>
</evidence>
<dbReference type="EMBL" id="LSZW01000017">
    <property type="protein sequence ID" value="KXK66946.1"/>
    <property type="molecule type" value="Genomic_DNA"/>
</dbReference>
<dbReference type="InterPro" id="IPR012340">
    <property type="entry name" value="NA-bd_OB-fold"/>
</dbReference>
<dbReference type="RefSeq" id="WP_066523769.1">
    <property type="nucleotide sequence ID" value="NZ_CABMOF010000033.1"/>
</dbReference>
<dbReference type="AlphaFoldDB" id="A0A136Q8P1"/>
<dbReference type="PIRSF" id="PIRSF002070">
    <property type="entry name" value="SSB"/>
    <property type="match status" value="1"/>
</dbReference>
<dbReference type="KEGG" id="cmiu:B1H56_09675"/>
<gene>
    <name evidence="5" type="ORF">HMPREF3293_00189</name>
</gene>
<reference evidence="6" key="1">
    <citation type="submission" date="2016-02" db="EMBL/GenBank/DDBJ databases">
        <authorList>
            <person name="Mitreva M."/>
            <person name="Pepin K.H."/>
            <person name="Mihindukulasuriya K.A."/>
            <person name="Fulton R."/>
            <person name="Fronick C."/>
            <person name="O'Laughlin M."/>
            <person name="Miner T."/>
            <person name="Herter B."/>
            <person name="Rosa B.A."/>
            <person name="Cordes M."/>
            <person name="Tomlinson C."/>
            <person name="Wollam A."/>
            <person name="Palsikar V.B."/>
            <person name="Mardis E.R."/>
            <person name="Wilson R.K."/>
        </authorList>
    </citation>
    <scope>NUCLEOTIDE SEQUENCE [LARGE SCALE GENOMIC DNA]</scope>
    <source>
        <strain evidence="6">DSM 22607</strain>
    </source>
</reference>
<comment type="subunit">
    <text evidence="2">Homotetramer.</text>
</comment>
<evidence type="ECO:0000256" key="1">
    <source>
        <dbReference type="ARBA" id="ARBA00023125"/>
    </source>
</evidence>
<dbReference type="GO" id="GO:0006260">
    <property type="term" value="P:DNA replication"/>
    <property type="evidence" value="ECO:0007669"/>
    <property type="project" value="InterPro"/>
</dbReference>
<accession>A0A136Q8P1</accession>
<evidence type="ECO:0000313" key="6">
    <source>
        <dbReference type="Proteomes" id="UP000070366"/>
    </source>
</evidence>
<dbReference type="HAMAP" id="MF_00984">
    <property type="entry name" value="SSB"/>
    <property type="match status" value="1"/>
</dbReference>
<dbReference type="GO" id="GO:0003697">
    <property type="term" value="F:single-stranded DNA binding"/>
    <property type="evidence" value="ECO:0007669"/>
    <property type="project" value="UniProtKB-UniRule"/>
</dbReference>
<keyword evidence="6" id="KW-1185">Reference proteome</keyword>
<keyword evidence="1 2" id="KW-0238">DNA-binding</keyword>
<dbReference type="PROSITE" id="PS50935">
    <property type="entry name" value="SSB"/>
    <property type="match status" value="1"/>
</dbReference>
<sequence>MNLVVLKGRLAMDPEVRTTGSGKTVSHFTVACDAGKDRPADFISCTAWDKTAELIGKWFSKGKEILLTGSVKVSKYETETGTRYKTYVLTSRIEFCGSREAKANETPGGLEGLEEYAPLDDSELPF</sequence>
<dbReference type="PANTHER" id="PTHR10302:SF27">
    <property type="entry name" value="SINGLE-STRANDED DNA-BINDING PROTEIN"/>
    <property type="match status" value="1"/>
</dbReference>
<dbReference type="InterPro" id="IPR000424">
    <property type="entry name" value="Primosome_PriB/ssb"/>
</dbReference>
<evidence type="ECO:0000256" key="3">
    <source>
        <dbReference type="PIRNR" id="PIRNR002070"/>
    </source>
</evidence>
<dbReference type="NCBIfam" id="TIGR00621">
    <property type="entry name" value="ssb"/>
    <property type="match status" value="1"/>
</dbReference>
<feature type="compositionally biased region" description="Acidic residues" evidence="4">
    <location>
        <begin position="112"/>
        <end position="126"/>
    </location>
</feature>